<dbReference type="GO" id="GO:0000160">
    <property type="term" value="P:phosphorelay signal transduction system"/>
    <property type="evidence" value="ECO:0007669"/>
    <property type="project" value="InterPro"/>
</dbReference>
<dbReference type="InterPro" id="IPR001789">
    <property type="entry name" value="Sig_transdc_resp-reg_receiver"/>
</dbReference>
<dbReference type="PANTHER" id="PTHR44591">
    <property type="entry name" value="STRESS RESPONSE REGULATOR PROTEIN 1"/>
    <property type="match status" value="1"/>
</dbReference>
<name>A0A1C3XPK0_9BRAD</name>
<organism evidence="4 5">
    <name type="scientific">Bradyrhizobium shewense</name>
    <dbReference type="NCBI Taxonomy" id="1761772"/>
    <lineage>
        <taxon>Bacteria</taxon>
        <taxon>Pseudomonadati</taxon>
        <taxon>Pseudomonadota</taxon>
        <taxon>Alphaproteobacteria</taxon>
        <taxon>Hyphomicrobiales</taxon>
        <taxon>Nitrobacteraceae</taxon>
        <taxon>Bradyrhizobium</taxon>
    </lineage>
</organism>
<dbReference type="PANTHER" id="PTHR44591:SF25">
    <property type="entry name" value="CHEMOTAXIS TWO-COMPONENT RESPONSE REGULATOR"/>
    <property type="match status" value="1"/>
</dbReference>
<evidence type="ECO:0000313" key="4">
    <source>
        <dbReference type="EMBL" id="SCB54202.1"/>
    </source>
</evidence>
<dbReference type="Gene3D" id="3.40.50.2300">
    <property type="match status" value="1"/>
</dbReference>
<reference evidence="5" key="1">
    <citation type="submission" date="2016-08" db="EMBL/GenBank/DDBJ databases">
        <authorList>
            <person name="Varghese N."/>
            <person name="Submissions Spin"/>
        </authorList>
    </citation>
    <scope>NUCLEOTIDE SEQUENCE [LARGE SCALE GENOMIC DNA]</scope>
    <source>
        <strain evidence="5">ERR11</strain>
    </source>
</reference>
<dbReference type="SUPFAM" id="SSF52172">
    <property type="entry name" value="CheY-like"/>
    <property type="match status" value="1"/>
</dbReference>
<evidence type="ECO:0000256" key="2">
    <source>
        <dbReference type="PROSITE-ProRule" id="PRU00169"/>
    </source>
</evidence>
<keyword evidence="5" id="KW-1185">Reference proteome</keyword>
<dbReference type="AlphaFoldDB" id="A0A1C3XPK0"/>
<sequence>MRQVKIAPHGCASQGGMIEIGSHPQRLPMASPARPTVYVVDDDAAVLGSLQFLLETDGFAVRTFRSGTALLNAAGAPAADCYVIDYKMPDINGIELAGRLRQADGDTPVILITGYPDENISARAATAGIKDVVLKPLLDENLVKCIRHAIQDRPHT</sequence>
<dbReference type="SMART" id="SM00448">
    <property type="entry name" value="REC"/>
    <property type="match status" value="1"/>
</dbReference>
<protein>
    <submittedName>
        <fullName evidence="4">Response regulator receiver domain-containing protein</fullName>
    </submittedName>
</protein>
<evidence type="ECO:0000313" key="5">
    <source>
        <dbReference type="Proteomes" id="UP000199184"/>
    </source>
</evidence>
<dbReference type="InterPro" id="IPR050595">
    <property type="entry name" value="Bact_response_regulator"/>
</dbReference>
<evidence type="ECO:0000259" key="3">
    <source>
        <dbReference type="PROSITE" id="PS50110"/>
    </source>
</evidence>
<dbReference type="EMBL" id="FMAI01000024">
    <property type="protein sequence ID" value="SCB54202.1"/>
    <property type="molecule type" value="Genomic_DNA"/>
</dbReference>
<feature type="modified residue" description="4-aspartylphosphate" evidence="2">
    <location>
        <position position="85"/>
    </location>
</feature>
<dbReference type="Pfam" id="PF00072">
    <property type="entry name" value="Response_reg"/>
    <property type="match status" value="1"/>
</dbReference>
<dbReference type="Proteomes" id="UP000199184">
    <property type="component" value="Unassembled WGS sequence"/>
</dbReference>
<evidence type="ECO:0000256" key="1">
    <source>
        <dbReference type="ARBA" id="ARBA00022553"/>
    </source>
</evidence>
<proteinExistence type="predicted"/>
<dbReference type="PROSITE" id="PS50110">
    <property type="entry name" value="RESPONSE_REGULATORY"/>
    <property type="match status" value="1"/>
</dbReference>
<feature type="domain" description="Response regulatory" evidence="3">
    <location>
        <begin position="36"/>
        <end position="150"/>
    </location>
</feature>
<dbReference type="InterPro" id="IPR011006">
    <property type="entry name" value="CheY-like_superfamily"/>
</dbReference>
<keyword evidence="1 2" id="KW-0597">Phosphoprotein</keyword>
<accession>A0A1C3XPK0</accession>
<gene>
    <name evidence="4" type="ORF">GA0061098_102432</name>
</gene>